<keyword evidence="3" id="KW-1185">Reference proteome</keyword>
<sequence>MDAGNETGYEVGGLRPPTAETPAVDGAPWNVRGVQPTRPNVKDVIEGKELPDILYGATWVDKATKDNPKERVLKPDARVPVIAQQKTAPDHASQPLLASGIKFFKSYDLPSEVEDDLKLIIKALAPTDILEPFGLMKLALLNWWTDSPADKISDYLVYFKTMVLYVLRINLAAFPTTPVFMKA</sequence>
<evidence type="ECO:0000313" key="2">
    <source>
        <dbReference type="EMBL" id="KAK8018347.1"/>
    </source>
</evidence>
<reference evidence="2 3" key="1">
    <citation type="submission" date="2023-01" db="EMBL/GenBank/DDBJ databases">
        <title>Analysis of 21 Apiospora genomes using comparative genomics revels a genus with tremendous synthesis potential of carbohydrate active enzymes and secondary metabolites.</title>
        <authorList>
            <person name="Sorensen T."/>
        </authorList>
    </citation>
    <scope>NUCLEOTIDE SEQUENCE [LARGE SCALE GENOMIC DNA]</scope>
    <source>
        <strain evidence="2 3">CBS 20057</strain>
    </source>
</reference>
<accession>A0ABR1RTW8</accession>
<dbReference type="EMBL" id="JAQQWI010000010">
    <property type="protein sequence ID" value="KAK8018347.1"/>
    <property type="molecule type" value="Genomic_DNA"/>
</dbReference>
<evidence type="ECO:0000256" key="1">
    <source>
        <dbReference type="SAM" id="MobiDB-lite"/>
    </source>
</evidence>
<proteinExistence type="predicted"/>
<organism evidence="2 3">
    <name type="scientific">Apiospora marii</name>
    <dbReference type="NCBI Taxonomy" id="335849"/>
    <lineage>
        <taxon>Eukaryota</taxon>
        <taxon>Fungi</taxon>
        <taxon>Dikarya</taxon>
        <taxon>Ascomycota</taxon>
        <taxon>Pezizomycotina</taxon>
        <taxon>Sordariomycetes</taxon>
        <taxon>Xylariomycetidae</taxon>
        <taxon>Amphisphaeriales</taxon>
        <taxon>Apiosporaceae</taxon>
        <taxon>Apiospora</taxon>
    </lineage>
</organism>
<gene>
    <name evidence="2" type="ORF">PG991_007537</name>
</gene>
<feature type="region of interest" description="Disordered" evidence="1">
    <location>
        <begin position="1"/>
        <end position="32"/>
    </location>
</feature>
<evidence type="ECO:0000313" key="3">
    <source>
        <dbReference type="Proteomes" id="UP001396898"/>
    </source>
</evidence>
<protein>
    <submittedName>
        <fullName evidence="2">Uncharacterized protein</fullName>
    </submittedName>
</protein>
<dbReference type="Proteomes" id="UP001396898">
    <property type="component" value="Unassembled WGS sequence"/>
</dbReference>
<comment type="caution">
    <text evidence="2">The sequence shown here is derived from an EMBL/GenBank/DDBJ whole genome shotgun (WGS) entry which is preliminary data.</text>
</comment>
<name>A0ABR1RTW8_9PEZI</name>